<dbReference type="PATRIC" id="fig|1122247.3.peg.2284"/>
<dbReference type="STRING" id="1122247.GCA_000379865_02947"/>
<sequence>MVARLALVVGGALGAAGVAGCASSPPMVDKREVAEEISAHLEERSGRAPDSVTCRENLRGEVGTVQRCELKNGPETYGVTVTVTGVKGGDVDFNITVDDHPS</sequence>
<keyword evidence="3" id="KW-1185">Reference proteome</keyword>
<gene>
    <name evidence="2" type="ORF">C731_2376</name>
</gene>
<evidence type="ECO:0000313" key="2">
    <source>
        <dbReference type="EMBL" id="EKF23598.1"/>
    </source>
</evidence>
<evidence type="ECO:0000259" key="1">
    <source>
        <dbReference type="Pfam" id="PF14230"/>
    </source>
</evidence>
<name>K5B8F3_MYCHD</name>
<proteinExistence type="predicted"/>
<reference evidence="2 3" key="1">
    <citation type="journal article" date="2012" name="J. Bacteriol.">
        <title>Genome sequence of Mycobacterium hassiacum DSM 44199, a rare source of heat-stable mycobacterial proteins.</title>
        <authorList>
            <person name="Tiago I."/>
            <person name="Maranha A."/>
            <person name="Mendes V."/>
            <person name="Alarico S."/>
            <person name="Moynihan P.J."/>
            <person name="Clarke A.J."/>
            <person name="Macedo-Ribeiro S."/>
            <person name="Pereira P.J."/>
            <person name="Empadinhas N."/>
        </authorList>
    </citation>
    <scope>NUCLEOTIDE SEQUENCE [LARGE SCALE GENOMIC DNA]</scope>
    <source>
        <strain evidence="3">DSM 44199 / CIP 105218 / JCM 12690 / 3849</strain>
    </source>
</reference>
<organism evidence="2 3">
    <name type="scientific">Mycolicibacterium hassiacum (strain DSM 44199 / CIP 105218 / JCM 12690 / 3849)</name>
    <name type="common">Mycobacterium hassiacum</name>
    <dbReference type="NCBI Taxonomy" id="1122247"/>
    <lineage>
        <taxon>Bacteria</taxon>
        <taxon>Bacillati</taxon>
        <taxon>Actinomycetota</taxon>
        <taxon>Actinomycetes</taxon>
        <taxon>Mycobacteriales</taxon>
        <taxon>Mycobacteriaceae</taxon>
        <taxon>Mycolicibacterium</taxon>
    </lineage>
</organism>
<protein>
    <recommendedName>
        <fullName evidence="1">DUF4333 domain-containing protein</fullName>
    </recommendedName>
</protein>
<feature type="domain" description="DUF4333" evidence="1">
    <location>
        <begin position="17"/>
        <end position="88"/>
    </location>
</feature>
<dbReference type="Pfam" id="PF14230">
    <property type="entry name" value="DUF4333"/>
    <property type="match status" value="1"/>
</dbReference>
<accession>K5B8F3</accession>
<dbReference type="InterPro" id="IPR025637">
    <property type="entry name" value="DUF4333"/>
</dbReference>
<dbReference type="AlphaFoldDB" id="K5B8F3"/>
<dbReference type="eggNOG" id="ENOG50333I1">
    <property type="taxonomic scope" value="Bacteria"/>
</dbReference>
<dbReference type="Proteomes" id="UP000006265">
    <property type="component" value="Unassembled WGS sequence"/>
</dbReference>
<evidence type="ECO:0000313" key="3">
    <source>
        <dbReference type="Proteomes" id="UP000006265"/>
    </source>
</evidence>
<dbReference type="EMBL" id="AMRA01000061">
    <property type="protein sequence ID" value="EKF23598.1"/>
    <property type="molecule type" value="Genomic_DNA"/>
</dbReference>
<dbReference type="PROSITE" id="PS51257">
    <property type="entry name" value="PROKAR_LIPOPROTEIN"/>
    <property type="match status" value="1"/>
</dbReference>
<comment type="caution">
    <text evidence="2">The sequence shown here is derived from an EMBL/GenBank/DDBJ whole genome shotgun (WGS) entry which is preliminary data.</text>
</comment>